<dbReference type="CDD" id="cd00085">
    <property type="entry name" value="HNHc"/>
    <property type="match status" value="1"/>
</dbReference>
<proteinExistence type="predicted"/>
<evidence type="ECO:0000259" key="1">
    <source>
        <dbReference type="SMART" id="SM00507"/>
    </source>
</evidence>
<dbReference type="STRING" id="1415166.NONO_c60670"/>
<dbReference type="GO" id="GO:0003676">
    <property type="term" value="F:nucleic acid binding"/>
    <property type="evidence" value="ECO:0007669"/>
    <property type="project" value="InterPro"/>
</dbReference>
<dbReference type="HOGENOM" id="CLU_1863097_0_0_11"/>
<dbReference type="InterPro" id="IPR003615">
    <property type="entry name" value="HNH_nuc"/>
</dbReference>
<sequence>MPRAPRKCPAEGCETRITGRAYCPEHTEVWAGSTRGADDAEWRRVRLRVLDRDDGRCWMCRGDGADTVDHLTPKAAGGSDGLDNLAAIHDRAWPHCHRAKTALDRLAMARRWPPDRYRSAIGKLCSDLRKRREIGPR</sequence>
<name>W5TPH9_9NOCA</name>
<organism evidence="2 3">
    <name type="scientific">Nocardia nova SH22a</name>
    <dbReference type="NCBI Taxonomy" id="1415166"/>
    <lineage>
        <taxon>Bacteria</taxon>
        <taxon>Bacillati</taxon>
        <taxon>Actinomycetota</taxon>
        <taxon>Actinomycetes</taxon>
        <taxon>Mycobacteriales</taxon>
        <taxon>Nocardiaceae</taxon>
        <taxon>Nocardia</taxon>
    </lineage>
</organism>
<dbReference type="GO" id="GO:0008270">
    <property type="term" value="F:zinc ion binding"/>
    <property type="evidence" value="ECO:0007669"/>
    <property type="project" value="InterPro"/>
</dbReference>
<dbReference type="OrthoDB" id="3234360at2"/>
<protein>
    <submittedName>
        <fullName evidence="2">HNH endonuclease family protein</fullName>
    </submittedName>
</protein>
<evidence type="ECO:0000313" key="2">
    <source>
        <dbReference type="EMBL" id="AHH20843.1"/>
    </source>
</evidence>
<keyword evidence="3" id="KW-1185">Reference proteome</keyword>
<dbReference type="InterPro" id="IPR002711">
    <property type="entry name" value="HNH"/>
</dbReference>
<keyword evidence="2" id="KW-0540">Nuclease</keyword>
<dbReference type="Pfam" id="PF01844">
    <property type="entry name" value="HNH"/>
    <property type="match status" value="1"/>
</dbReference>
<dbReference type="EMBL" id="CP006850">
    <property type="protein sequence ID" value="AHH20843.1"/>
    <property type="molecule type" value="Genomic_DNA"/>
</dbReference>
<keyword evidence="2" id="KW-0378">Hydrolase</keyword>
<reference evidence="2 3" key="1">
    <citation type="journal article" date="2014" name="Appl. Environ. Microbiol.">
        <title>Insights into the Microbial Degradation of Rubber and Gutta-Percha by Analysis of the Complete Genome of Nocardia nova SH22a.</title>
        <authorList>
            <person name="Luo Q."/>
            <person name="Hiessl S."/>
            <person name="Poehlein A."/>
            <person name="Daniel R."/>
            <person name="Steinbuchel A."/>
        </authorList>
    </citation>
    <scope>NUCLEOTIDE SEQUENCE [LARGE SCALE GENOMIC DNA]</scope>
    <source>
        <strain evidence="2">SH22a</strain>
    </source>
</reference>
<dbReference type="eggNOG" id="COG1403">
    <property type="taxonomic scope" value="Bacteria"/>
</dbReference>
<dbReference type="AlphaFoldDB" id="W5TPH9"/>
<dbReference type="Gene3D" id="1.10.30.50">
    <property type="match status" value="1"/>
</dbReference>
<dbReference type="Proteomes" id="UP000019150">
    <property type="component" value="Chromosome"/>
</dbReference>
<gene>
    <name evidence="2" type="ORF">NONO_c60670</name>
</gene>
<dbReference type="SMART" id="SM00507">
    <property type="entry name" value="HNHc"/>
    <property type="match status" value="1"/>
</dbReference>
<accession>W5TPH9</accession>
<feature type="domain" description="HNH nuclease" evidence="1">
    <location>
        <begin position="44"/>
        <end position="98"/>
    </location>
</feature>
<evidence type="ECO:0000313" key="3">
    <source>
        <dbReference type="Proteomes" id="UP000019150"/>
    </source>
</evidence>
<dbReference type="RefSeq" id="WP_025352182.1">
    <property type="nucleotide sequence ID" value="NZ_CP006850.1"/>
</dbReference>
<keyword evidence="2" id="KW-0255">Endonuclease</keyword>
<dbReference type="PATRIC" id="fig|1415166.3.peg.6243"/>
<dbReference type="KEGG" id="nno:NONO_c60670"/>
<dbReference type="GO" id="GO:0004519">
    <property type="term" value="F:endonuclease activity"/>
    <property type="evidence" value="ECO:0007669"/>
    <property type="project" value="UniProtKB-KW"/>
</dbReference>